<reference evidence="2 3" key="1">
    <citation type="submission" date="2018-10" db="EMBL/GenBank/DDBJ databases">
        <title>Dokdonia luteus sp. nov., isolated from sea water.</title>
        <authorList>
            <person name="Zhou L.Y."/>
            <person name="Du Z.J."/>
        </authorList>
    </citation>
    <scope>NUCLEOTIDE SEQUENCE [LARGE SCALE GENOMIC DNA]</scope>
    <source>
        <strain evidence="2 3">SH27</strain>
    </source>
</reference>
<organism evidence="2 3">
    <name type="scientific">Dokdonia sinensis</name>
    <dbReference type="NCBI Taxonomy" id="2479847"/>
    <lineage>
        <taxon>Bacteria</taxon>
        <taxon>Pseudomonadati</taxon>
        <taxon>Bacteroidota</taxon>
        <taxon>Flavobacteriia</taxon>
        <taxon>Flavobacteriales</taxon>
        <taxon>Flavobacteriaceae</taxon>
        <taxon>Dokdonia</taxon>
    </lineage>
</organism>
<evidence type="ECO:0000256" key="1">
    <source>
        <dbReference type="SAM" id="SignalP"/>
    </source>
</evidence>
<dbReference type="EMBL" id="REFV01000018">
    <property type="protein sequence ID" value="RMB56372.1"/>
    <property type="molecule type" value="Genomic_DNA"/>
</dbReference>
<feature type="chain" id="PRO_5018223987" evidence="1">
    <location>
        <begin position="20"/>
        <end position="530"/>
    </location>
</feature>
<dbReference type="Proteomes" id="UP000281985">
    <property type="component" value="Unassembled WGS sequence"/>
</dbReference>
<feature type="non-terminal residue" evidence="2">
    <location>
        <position position="530"/>
    </location>
</feature>
<evidence type="ECO:0000313" key="3">
    <source>
        <dbReference type="Proteomes" id="UP000281985"/>
    </source>
</evidence>
<feature type="signal peptide" evidence="1">
    <location>
        <begin position="1"/>
        <end position="19"/>
    </location>
</feature>
<keyword evidence="1" id="KW-0732">Signal</keyword>
<comment type="caution">
    <text evidence="2">The sequence shown here is derived from an EMBL/GenBank/DDBJ whole genome shotgun (WGS) entry which is preliminary data.</text>
</comment>
<accession>A0A3M0G2F8</accession>
<evidence type="ECO:0000313" key="2">
    <source>
        <dbReference type="EMBL" id="RMB56372.1"/>
    </source>
</evidence>
<sequence>MKKILLLLFVLSFGYSAFAQVKVGDNPNTIDSSSLLELESADRVLVITRVTTVQMNAITPLAGALVYNTDEQCLFQYNGATWSSLCVMINETVSPLINNNDGTYTYTDETGATQLIDTRAESNPYDGTSSGLIATNVQDAIDEINASAGNIGLTDNGDGTYTFTDGDGNTTTIEDTSISTLIDNGDGTYTYTDENGSVQTIDTNASTNPYDNTISGLNATNVQDAIDEINGAAGMVMIVDNGDGTYLFTDSMGATTLISDTSISTLIDNTDGTYTYTDETGVTTTIDTNALTNPYNNAVSGLIATNVQDAIDEINAAAGTVGLIDNGDGTYIFTDANGTTTLISDTTISTLVDNGNFSYTYTDETGATTTFSINGVTVADNNDGRIIALVTEPDGDVINIEETITSLVNNNDGTYTYTNEDGATTIISDTSLSTLVDNGDGTYTYTDETGATTTIDTNALSNPYDNTVSMLTATNVQDAIDEINASAGTVSLVPGANDGEFIFTDASGATTLISDTSISTIVDNGDGTYT</sequence>
<proteinExistence type="predicted"/>
<dbReference type="RefSeq" id="WP_201739470.1">
    <property type="nucleotide sequence ID" value="NZ_REFV01000018.1"/>
</dbReference>
<name>A0A3M0G2F8_9FLAO</name>
<gene>
    <name evidence="2" type="ORF">EAX61_14920</name>
</gene>
<dbReference type="AlphaFoldDB" id="A0A3M0G2F8"/>
<protein>
    <submittedName>
        <fullName evidence="2">Uncharacterized protein</fullName>
    </submittedName>
</protein>
<keyword evidence="3" id="KW-1185">Reference proteome</keyword>